<organism evidence="2 3">
    <name type="scientific">Leptospira bandrabouensis</name>
    <dbReference type="NCBI Taxonomy" id="2484903"/>
    <lineage>
        <taxon>Bacteria</taxon>
        <taxon>Pseudomonadati</taxon>
        <taxon>Spirochaetota</taxon>
        <taxon>Spirochaetia</taxon>
        <taxon>Leptospirales</taxon>
        <taxon>Leptospiraceae</taxon>
        <taxon>Leptospira</taxon>
    </lineage>
</organism>
<dbReference type="Gene3D" id="1.10.260.40">
    <property type="entry name" value="lambda repressor-like DNA-binding domains"/>
    <property type="match status" value="1"/>
</dbReference>
<dbReference type="Proteomes" id="UP000297649">
    <property type="component" value="Unassembled WGS sequence"/>
</dbReference>
<dbReference type="GO" id="GO:0003677">
    <property type="term" value="F:DNA binding"/>
    <property type="evidence" value="ECO:0007669"/>
    <property type="project" value="InterPro"/>
</dbReference>
<name>A0A6H3NR29_9LEPT</name>
<feature type="domain" description="HTH cro/C1-type" evidence="1">
    <location>
        <begin position="14"/>
        <end position="64"/>
    </location>
</feature>
<dbReference type="AlphaFoldDB" id="A0A6H3NR29"/>
<gene>
    <name evidence="2" type="ORF">EHR08_17085</name>
</gene>
<protein>
    <submittedName>
        <fullName evidence="2">XRE family transcriptional regulator</fullName>
    </submittedName>
</protein>
<evidence type="ECO:0000313" key="3">
    <source>
        <dbReference type="Proteomes" id="UP000297649"/>
    </source>
</evidence>
<evidence type="ECO:0000259" key="1">
    <source>
        <dbReference type="Pfam" id="PF13443"/>
    </source>
</evidence>
<dbReference type="InterPro" id="IPR010982">
    <property type="entry name" value="Lambda_DNA-bd_dom_sf"/>
</dbReference>
<dbReference type="EMBL" id="RQHU01000022">
    <property type="protein sequence ID" value="TGN11607.1"/>
    <property type="molecule type" value="Genomic_DNA"/>
</dbReference>
<dbReference type="Pfam" id="PF13443">
    <property type="entry name" value="HTH_26"/>
    <property type="match status" value="1"/>
</dbReference>
<dbReference type="RefSeq" id="WP_135781515.1">
    <property type="nucleotide sequence ID" value="NZ_RQHU01000022.1"/>
</dbReference>
<keyword evidence="3" id="KW-1185">Reference proteome</keyword>
<dbReference type="InterPro" id="IPR001387">
    <property type="entry name" value="Cro/C1-type_HTH"/>
</dbReference>
<evidence type="ECO:0000313" key="2">
    <source>
        <dbReference type="EMBL" id="TGN11607.1"/>
    </source>
</evidence>
<dbReference type="SUPFAM" id="SSF47413">
    <property type="entry name" value="lambda repressor-like DNA-binding domains"/>
    <property type="match status" value="1"/>
</dbReference>
<sequence length="74" mass="8618">MRISETKDELIKQLRIQIRMQGLSVRDVAIETGVSKTSIQNLLTMNPPKVSLEILLHIAKIYNVPYRFEHTRKN</sequence>
<comment type="caution">
    <text evidence="2">The sequence shown here is derived from an EMBL/GenBank/DDBJ whole genome shotgun (WGS) entry which is preliminary data.</text>
</comment>
<dbReference type="CDD" id="cd00093">
    <property type="entry name" value="HTH_XRE"/>
    <property type="match status" value="1"/>
</dbReference>
<accession>A0A6H3NR29</accession>
<proteinExistence type="predicted"/>
<reference evidence="2" key="1">
    <citation type="journal article" date="2019" name="PLoS Negl. Trop. Dis.">
        <title>Revisiting the worldwide diversity of Leptospira species in the environment.</title>
        <authorList>
            <person name="Vincent A.T."/>
            <person name="Schiettekatte O."/>
            <person name="Bourhy P."/>
            <person name="Veyrier F.J."/>
            <person name="Picardeau M."/>
        </authorList>
    </citation>
    <scope>NUCLEOTIDE SEQUENCE [LARGE SCALE GENOMIC DNA]</scope>
    <source>
        <strain evidence="2">201601109</strain>
    </source>
</reference>